<dbReference type="Proteomes" id="UP001433508">
    <property type="component" value="Unassembled WGS sequence"/>
</dbReference>
<evidence type="ECO:0000313" key="2">
    <source>
        <dbReference type="Proteomes" id="UP001433508"/>
    </source>
</evidence>
<accession>A0ACC3SWE8</accession>
<organism evidence="1 2">
    <name type="scientific">Lipomyces kononenkoae</name>
    <name type="common">Yeast</name>
    <dbReference type="NCBI Taxonomy" id="34357"/>
    <lineage>
        <taxon>Eukaryota</taxon>
        <taxon>Fungi</taxon>
        <taxon>Dikarya</taxon>
        <taxon>Ascomycota</taxon>
        <taxon>Saccharomycotina</taxon>
        <taxon>Lipomycetes</taxon>
        <taxon>Lipomycetales</taxon>
        <taxon>Lipomycetaceae</taxon>
        <taxon>Lipomyces</taxon>
    </lineage>
</organism>
<keyword evidence="2" id="KW-1185">Reference proteome</keyword>
<comment type="caution">
    <text evidence="1">The sequence shown here is derived from an EMBL/GenBank/DDBJ whole genome shotgun (WGS) entry which is preliminary data.</text>
</comment>
<gene>
    <name evidence="1" type="ORF">V1525DRAFT_458132</name>
</gene>
<sequence length="576" mass="63957">MSRSAVTPMNKPWEHEFLSHSMSQIGTTMSNEHLPPLVFRFVSGTSSTAQERSVVRSHAMTEYRRRQRQDKSLSTATRQKQRITAKSNSKDDDNICGCLRPPYQSVEGFSPTLNEEMTNLSINYRFCLRCGREKPIDTNFIFFESHDHGMVPQIPPSSLIADLGQGEFDPFHSMPRLSYRLKDHQLAEISNVKAYTLTFCLPNPIKSVVFPEMVSNPALCMAVLYMAYAYLASVQGSFDHTVALALKQSSITYINSTISNTASATQAGTMATIAFLTSGTWAFGSDGAPIEVGAHSAGLEAIVKHRNGLNTLTNDGFEQMLRKFIVMQHFLICALSGAYPSITYLRDFEEACTAPESNIALQECPLYCPTENFQFLRQSKRCTPQILRILVLTRDLIDIILGSPSTTPESNEILGPRLTALRTELESFPPAATIYAGISEEASNHNNPSVSALYGTNSVHIYESIRLASLITLRVFIHKLSSFTDVPENVTQALIFSLKHTDIVGTWGDMLGPLYWVALTGSACGQGKPMHRSLDSTLGRAMFEMGYTVRDFRCTIVPVKRFADLHRKLSLRGNSA</sequence>
<protein>
    <submittedName>
        <fullName evidence="1">Uncharacterized protein</fullName>
    </submittedName>
</protein>
<dbReference type="EMBL" id="MU971401">
    <property type="protein sequence ID" value="KAK9235900.1"/>
    <property type="molecule type" value="Genomic_DNA"/>
</dbReference>
<name>A0ACC3SWE8_LIPKO</name>
<reference evidence="2" key="1">
    <citation type="journal article" date="2024" name="Front. Bioeng. Biotechnol.">
        <title>Genome-scale model development and genomic sequencing of the oleaginous clade Lipomyces.</title>
        <authorList>
            <person name="Czajka J.J."/>
            <person name="Han Y."/>
            <person name="Kim J."/>
            <person name="Mondo S.J."/>
            <person name="Hofstad B.A."/>
            <person name="Robles A."/>
            <person name="Haridas S."/>
            <person name="Riley R."/>
            <person name="LaButti K."/>
            <person name="Pangilinan J."/>
            <person name="Andreopoulos W."/>
            <person name="Lipzen A."/>
            <person name="Yan J."/>
            <person name="Wang M."/>
            <person name="Ng V."/>
            <person name="Grigoriev I.V."/>
            <person name="Spatafora J.W."/>
            <person name="Magnuson J.K."/>
            <person name="Baker S.E."/>
            <person name="Pomraning K.R."/>
        </authorList>
    </citation>
    <scope>NUCLEOTIDE SEQUENCE [LARGE SCALE GENOMIC DNA]</scope>
    <source>
        <strain evidence="2">CBS 7786</strain>
    </source>
</reference>
<proteinExistence type="predicted"/>
<evidence type="ECO:0000313" key="1">
    <source>
        <dbReference type="EMBL" id="KAK9235900.1"/>
    </source>
</evidence>